<dbReference type="EMBL" id="CP009245">
    <property type="protein sequence ID" value="APT85665.1"/>
    <property type="molecule type" value="Genomic_DNA"/>
</dbReference>
<dbReference type="AlphaFoldDB" id="A0A1L7CIM6"/>
<reference evidence="1 2" key="1">
    <citation type="submission" date="2014-08" db="EMBL/GenBank/DDBJ databases">
        <title>Complete genome sequence of Corynebacterium aquilae S-613T(T) (=DSM 44791(T)), isolated from the choana of a healthy golden eagle.</title>
        <authorList>
            <person name="Ruckert C."/>
            <person name="Albersmeier A."/>
            <person name="Winkler A."/>
            <person name="Kalinowski J."/>
        </authorList>
    </citation>
    <scope>NUCLEOTIDE SEQUENCE [LARGE SCALE GENOMIC DNA]</scope>
    <source>
        <strain evidence="1 2">S-613</strain>
    </source>
</reference>
<sequence length="673" mass="74579">MTPDFRALNADIQLPSWAANQENGFPTLQKRFFKQLIAENELDSVIAVGLSAADAATNLGLGLEIDVVLSRGECDFSPRRKNLADRFHRVVDGADRLWFDDTYEMDKAVAQGSTKPHLLTPIAVLKSRVLKGADSPSVVAFFPDDWTPDAVEHRVQKLRNHLLELSDISVDVTALRMNVGYTRGDLSLGRGFPGALQYRVPKECTHAIFYGDAPASATMLAAFHVAHPHRVFVEETLGNADVANRLGIPEEQRGRGAALDQRLAIKIAEYSYGLEDACDVSETPAPTSLLQAIEKAKENNLPWWYEQTQCEPSFEQINVFFSAAPIENRTNGARPMRIRSMAEAATQKWSAVRLTSNERILERRGRAINAMLLSGAQLGMAYLENSTSPMLEQQSRLVSSLFRSWKAQGLKIAWFVRDLHWLSKEAPIDEEIRGALIGRGISELQLIKDVADVVYAPSRESAQIFDELLDSSSFQSAFEWRFLPPAVAAANALNTAALPKEGGVELVYSGGYGGIYTMPKLFEELRGDSGNWSLTMIIRPEDEEKVRQDTSDLPPGRVSIRTGNFGDFIPLKEHTVGLVLLESDYARNSFPFKVMSYIEKGITPLCYSGTAVSSFVTASDVGVAVEDKSGELAQLIKNWSANQDSVPLQWDQIHQSMSWEARLDSVAHDLKSR</sequence>
<evidence type="ECO:0000313" key="1">
    <source>
        <dbReference type="EMBL" id="APT85665.1"/>
    </source>
</evidence>
<dbReference type="Proteomes" id="UP000185478">
    <property type="component" value="Chromosome"/>
</dbReference>
<gene>
    <name evidence="1" type="ORF">CAQU_12155</name>
</gene>
<dbReference type="KEGG" id="caqu:CAQU_12155"/>
<organism evidence="1 2">
    <name type="scientific">Corynebacterium aquilae DSM 44791</name>
    <dbReference type="NCBI Taxonomy" id="1431546"/>
    <lineage>
        <taxon>Bacteria</taxon>
        <taxon>Bacillati</taxon>
        <taxon>Actinomycetota</taxon>
        <taxon>Actinomycetes</taxon>
        <taxon>Mycobacteriales</taxon>
        <taxon>Corynebacteriaceae</taxon>
        <taxon>Corynebacterium</taxon>
    </lineage>
</organism>
<name>A0A1L7CIM6_9CORY</name>
<accession>A0A1L7CIM6</accession>
<proteinExistence type="predicted"/>
<keyword evidence="2" id="KW-1185">Reference proteome</keyword>
<evidence type="ECO:0000313" key="2">
    <source>
        <dbReference type="Proteomes" id="UP000185478"/>
    </source>
</evidence>
<dbReference type="Gene3D" id="3.40.50.2000">
    <property type="entry name" value="Glycogen Phosphorylase B"/>
    <property type="match status" value="1"/>
</dbReference>
<dbReference type="STRING" id="1431546.CAQU_12155"/>
<protein>
    <submittedName>
        <fullName evidence="1">Uncharacterized protein</fullName>
    </submittedName>
</protein>